<sequence>MGTSVVFIPAVYTEFSYYVKREREAADEALRSYHEVPSEAQKP</sequence>
<name>A0A2P4XD37_9STRA</name>
<keyword evidence="2" id="KW-1185">Reference proteome</keyword>
<dbReference type="EMBL" id="NCKW01011463">
    <property type="protein sequence ID" value="POM63459.1"/>
    <property type="molecule type" value="Genomic_DNA"/>
</dbReference>
<protein>
    <submittedName>
        <fullName evidence="1">Uncharacterized protein</fullName>
    </submittedName>
</protein>
<dbReference type="Proteomes" id="UP000237271">
    <property type="component" value="Unassembled WGS sequence"/>
</dbReference>
<evidence type="ECO:0000313" key="1">
    <source>
        <dbReference type="EMBL" id="POM63459.1"/>
    </source>
</evidence>
<gene>
    <name evidence="1" type="ORF">PHPALM_21131</name>
</gene>
<reference evidence="1 2" key="1">
    <citation type="journal article" date="2017" name="Genome Biol. Evol.">
        <title>Phytophthora megakarya and P. palmivora, closely related causal agents of cacao black pod rot, underwent increases in genome sizes and gene numbers by different mechanisms.</title>
        <authorList>
            <person name="Ali S.S."/>
            <person name="Shao J."/>
            <person name="Lary D.J."/>
            <person name="Kronmiller B."/>
            <person name="Shen D."/>
            <person name="Strem M.D."/>
            <person name="Amoako-Attah I."/>
            <person name="Akrofi A.Y."/>
            <person name="Begoude B.A."/>
            <person name="Ten Hoopen G.M."/>
            <person name="Coulibaly K."/>
            <person name="Kebe B.I."/>
            <person name="Melnick R.L."/>
            <person name="Guiltinan M.J."/>
            <person name="Tyler B.M."/>
            <person name="Meinhardt L.W."/>
            <person name="Bailey B.A."/>
        </authorList>
    </citation>
    <scope>NUCLEOTIDE SEQUENCE [LARGE SCALE GENOMIC DNA]</scope>
    <source>
        <strain evidence="2">sbr112.9</strain>
    </source>
</reference>
<proteinExistence type="predicted"/>
<feature type="non-terminal residue" evidence="1">
    <location>
        <position position="43"/>
    </location>
</feature>
<accession>A0A2P4XD37</accession>
<evidence type="ECO:0000313" key="2">
    <source>
        <dbReference type="Proteomes" id="UP000237271"/>
    </source>
</evidence>
<dbReference type="AlphaFoldDB" id="A0A2P4XD37"/>
<comment type="caution">
    <text evidence="1">The sequence shown here is derived from an EMBL/GenBank/DDBJ whole genome shotgun (WGS) entry which is preliminary data.</text>
</comment>
<organism evidence="1 2">
    <name type="scientific">Phytophthora palmivora</name>
    <dbReference type="NCBI Taxonomy" id="4796"/>
    <lineage>
        <taxon>Eukaryota</taxon>
        <taxon>Sar</taxon>
        <taxon>Stramenopiles</taxon>
        <taxon>Oomycota</taxon>
        <taxon>Peronosporomycetes</taxon>
        <taxon>Peronosporales</taxon>
        <taxon>Peronosporaceae</taxon>
        <taxon>Phytophthora</taxon>
    </lineage>
</organism>